<dbReference type="EMBL" id="BMFG01000001">
    <property type="protein sequence ID" value="GGD16530.1"/>
    <property type="molecule type" value="Genomic_DNA"/>
</dbReference>
<dbReference type="SUPFAM" id="SSF56935">
    <property type="entry name" value="Porins"/>
    <property type="match status" value="1"/>
</dbReference>
<name>A0A917D924_9FLAO</name>
<reference evidence="2" key="1">
    <citation type="journal article" date="2014" name="Int. J. Syst. Evol. Microbiol.">
        <title>Complete genome sequence of Corynebacterium casei LMG S-19264T (=DSM 44701T), isolated from a smear-ripened cheese.</title>
        <authorList>
            <consortium name="US DOE Joint Genome Institute (JGI-PGF)"/>
            <person name="Walter F."/>
            <person name="Albersmeier A."/>
            <person name="Kalinowski J."/>
            <person name="Ruckert C."/>
        </authorList>
    </citation>
    <scope>NUCLEOTIDE SEQUENCE</scope>
    <source>
        <strain evidence="2">CGMCC 1.12506</strain>
    </source>
</reference>
<dbReference type="Proteomes" id="UP000625735">
    <property type="component" value="Unassembled WGS sequence"/>
</dbReference>
<evidence type="ECO:0008006" key="4">
    <source>
        <dbReference type="Google" id="ProtNLM"/>
    </source>
</evidence>
<gene>
    <name evidence="2" type="ORF">GCM10011343_04280</name>
</gene>
<feature type="chain" id="PRO_5037748624" description="Beta-barrel porin-2, OmpL-like. bbp2" evidence="1">
    <location>
        <begin position="22"/>
        <end position="355"/>
    </location>
</feature>
<organism evidence="2 3">
    <name type="scientific">Flavobacterium orientale</name>
    <dbReference type="NCBI Taxonomy" id="1756020"/>
    <lineage>
        <taxon>Bacteria</taxon>
        <taxon>Pseudomonadati</taxon>
        <taxon>Bacteroidota</taxon>
        <taxon>Flavobacteriia</taxon>
        <taxon>Flavobacteriales</taxon>
        <taxon>Flavobacteriaceae</taxon>
        <taxon>Flavobacterium</taxon>
    </lineage>
</organism>
<accession>A0A917D924</accession>
<evidence type="ECO:0000313" key="2">
    <source>
        <dbReference type="EMBL" id="GGD16530.1"/>
    </source>
</evidence>
<feature type="signal peptide" evidence="1">
    <location>
        <begin position="1"/>
        <end position="21"/>
    </location>
</feature>
<protein>
    <recommendedName>
        <fullName evidence="4">Beta-barrel porin-2, OmpL-like. bbp2</fullName>
    </recommendedName>
</protein>
<dbReference type="InterPro" id="IPR011486">
    <property type="entry name" value="BBP2"/>
</dbReference>
<keyword evidence="1" id="KW-0732">Signal</keyword>
<dbReference type="AlphaFoldDB" id="A0A917D924"/>
<comment type="caution">
    <text evidence="2">The sequence shown here is derived from an EMBL/GenBank/DDBJ whole genome shotgun (WGS) entry which is preliminary data.</text>
</comment>
<proteinExistence type="predicted"/>
<evidence type="ECO:0000256" key="1">
    <source>
        <dbReference type="SAM" id="SignalP"/>
    </source>
</evidence>
<sequence>MKKIWQFSLPLLLVFSFTGKAQTIDSLKIDFSGFIESYYAYDFNQPSENQKIPFLYNYNRHNEFNINNALFRVKANYENIYASFALHAGSYVEDNYASEDIKLISEAIVGIYLDDKRKHAIEMGIMPSFIGFETATSSSNLTLTRSMLAENSPYFITGIKYQFQPSEKWTFATLLTNGWQRISKPDKSALPAFGSQITFKPTVNATLNWSTFIGDEPTEFGLRTRYFSNLYFDYRWNESWRTIAGFDVGMQKSSVGENYENWFSPVFIAQYSFNSKWQTAFRTEYYQDENNVIINVNDMAFKTFGNSLNVDFLPSAKVKIRMEARWLKSQEPIFIRNNQLVDDNFFITASMSFEF</sequence>
<evidence type="ECO:0000313" key="3">
    <source>
        <dbReference type="Proteomes" id="UP000625735"/>
    </source>
</evidence>
<keyword evidence="3" id="KW-1185">Reference proteome</keyword>
<reference evidence="2" key="2">
    <citation type="submission" date="2020-09" db="EMBL/GenBank/DDBJ databases">
        <authorList>
            <person name="Sun Q."/>
            <person name="Zhou Y."/>
        </authorList>
    </citation>
    <scope>NUCLEOTIDE SEQUENCE</scope>
    <source>
        <strain evidence="2">CGMCC 1.12506</strain>
    </source>
</reference>
<dbReference type="RefSeq" id="WP_188360857.1">
    <property type="nucleotide sequence ID" value="NZ_BMFG01000001.1"/>
</dbReference>
<dbReference type="Pfam" id="PF07642">
    <property type="entry name" value="BBP2"/>
    <property type="match status" value="1"/>
</dbReference>